<reference evidence="3" key="1">
    <citation type="submission" date="2012-05" db="EMBL/GenBank/DDBJ databases">
        <authorList>
            <person name="Everding T.M."/>
            <person name="Alkanani M.S."/>
            <person name="Bell A.C."/>
            <person name="Bohner A."/>
            <person name="Burghgraef A.L."/>
            <person name="DeVries J.T."/>
            <person name="Hooker S.J."/>
            <person name="Jansma C.A."/>
            <person name="Lang J.M."/>
            <person name="Lin J.Y."/>
            <person name="Newhof J.T."/>
            <person name="Noyes I.C.B."/>
            <person name="Schultz L.N."/>
            <person name="Stewart S.L."/>
            <person name="VandeHaar P.S."/>
            <person name="Vasquez J.A."/>
            <person name="Veldkamp K.L."/>
            <person name="Venema K.M."/>
            <person name="Westra V.A."/>
            <person name="Wrobel K.E."/>
            <person name="Harris A.D."/>
            <person name="Wertz J.T."/>
            <person name="DeJong R.J."/>
            <person name="Buck G.A."/>
            <person name="Campbell R."/>
            <person name="Carvalho M.R."/>
            <person name="Johnson A."/>
            <person name="Kettlewell J.M."/>
            <person name="Lee V."/>
            <person name="Loviza R."/>
            <person name="Renner D."/>
            <person name="Serrano M.G."/>
            <person name="Voegtly L.J."/>
            <person name="Walstead R."/>
            <person name="Wang Y.P."/>
            <person name="Bradley K.W."/>
            <person name="Khaja R."/>
            <person name="Lewis M.F."/>
            <person name="Barker L.P."/>
            <person name="Asai D.J."/>
            <person name="Bowman C.A."/>
            <person name="Russell D.A."/>
            <person name="Pope W.H."/>
            <person name="Jacobs-Sera D."/>
            <person name="Hendrix R.W."/>
            <person name="Hatfull G.F."/>
        </authorList>
    </citation>
    <scope>NUCLEOTIDE SEQUENCE [LARGE SCALE GENOMIC DNA]</scope>
</reference>
<proteinExistence type="predicted"/>
<dbReference type="EMBL" id="JX042579">
    <property type="protein sequence ID" value="AFN37790.1"/>
    <property type="molecule type" value="Genomic_DNA"/>
</dbReference>
<name>I6W805_9CAUD</name>
<keyword evidence="3" id="KW-1185">Reference proteome</keyword>
<feature type="domain" description="DUF732" evidence="1">
    <location>
        <begin position="27"/>
        <end position="96"/>
    </location>
</feature>
<dbReference type="GeneID" id="40235359"/>
<protein>
    <recommendedName>
        <fullName evidence="1">DUF732 domain-containing protein</fullName>
    </recommendedName>
</protein>
<dbReference type="KEGG" id="vg:40235359"/>
<dbReference type="Proteomes" id="UP000009002">
    <property type="component" value="Segment"/>
</dbReference>
<evidence type="ECO:0000259" key="1">
    <source>
        <dbReference type="Pfam" id="PF05305"/>
    </source>
</evidence>
<accession>I6W805</accession>
<gene>
    <name evidence="2" type="primary">43</name>
    <name evidence="2" type="ORF">MACNCHEESE_43</name>
</gene>
<organism evidence="2 3">
    <name type="scientific">Mycobacterium phage MacnCheese</name>
    <dbReference type="NCBI Taxonomy" id="2927982"/>
    <lineage>
        <taxon>Viruses</taxon>
        <taxon>Duplodnaviria</taxon>
        <taxon>Heunggongvirae</taxon>
        <taxon>Uroviricota</taxon>
        <taxon>Caudoviricetes</taxon>
        <taxon>Weiservirinae</taxon>
        <taxon>Keshuvirus</taxon>
        <taxon>Keshuvirus macncheese</taxon>
    </lineage>
</organism>
<dbReference type="RefSeq" id="YP_009638601.1">
    <property type="nucleotide sequence ID" value="NC_042338.1"/>
</dbReference>
<dbReference type="InterPro" id="IPR007969">
    <property type="entry name" value="DUF732"/>
</dbReference>
<sequence length="99" mass="10421">MKTTLAVGLLGAAAVALAPAAHAGTAGYLTRLSVDYGLDILDESQALNLGRSVCMELKQGTPREVVATSLFWHVSDMTRAQADGIAYAAQQELCPETQE</sequence>
<evidence type="ECO:0000313" key="2">
    <source>
        <dbReference type="EMBL" id="AFN37790.1"/>
    </source>
</evidence>
<evidence type="ECO:0000313" key="3">
    <source>
        <dbReference type="Proteomes" id="UP000009002"/>
    </source>
</evidence>
<dbReference type="Pfam" id="PF05305">
    <property type="entry name" value="DUF732"/>
    <property type="match status" value="1"/>
</dbReference>